<dbReference type="SMART" id="SM00387">
    <property type="entry name" value="HATPase_c"/>
    <property type="match status" value="1"/>
</dbReference>
<evidence type="ECO:0000256" key="3">
    <source>
        <dbReference type="ARBA" id="ARBA00022553"/>
    </source>
</evidence>
<dbReference type="Pfam" id="PF02518">
    <property type="entry name" value="HATPase_c"/>
    <property type="match status" value="1"/>
</dbReference>
<keyword evidence="3" id="KW-0597">Phosphoprotein</keyword>
<keyword evidence="5" id="KW-0547">Nucleotide-binding</keyword>
<proteinExistence type="predicted"/>
<feature type="compositionally biased region" description="Polar residues" evidence="9">
    <location>
        <begin position="425"/>
        <end position="438"/>
    </location>
</feature>
<dbReference type="InterPro" id="IPR003594">
    <property type="entry name" value="HATPase_dom"/>
</dbReference>
<keyword evidence="4" id="KW-0808">Transferase</keyword>
<dbReference type="AlphaFoldDB" id="A0A918WWK9"/>
<keyword evidence="6" id="KW-0418">Kinase</keyword>
<reference evidence="12" key="1">
    <citation type="journal article" date="2014" name="Int. J. Syst. Evol. Microbiol.">
        <title>Complete genome sequence of Corynebacterium casei LMG S-19264T (=DSM 44701T), isolated from a smear-ripened cheese.</title>
        <authorList>
            <consortium name="US DOE Joint Genome Institute (JGI-PGF)"/>
            <person name="Walter F."/>
            <person name="Albersmeier A."/>
            <person name="Kalinowski J."/>
            <person name="Ruckert C."/>
        </authorList>
    </citation>
    <scope>NUCLEOTIDE SEQUENCE</scope>
    <source>
        <strain evidence="12">JCM 4637</strain>
    </source>
</reference>
<dbReference type="EC" id="2.7.13.3" evidence="2"/>
<evidence type="ECO:0000256" key="8">
    <source>
        <dbReference type="ARBA" id="ARBA00023012"/>
    </source>
</evidence>
<reference evidence="12" key="2">
    <citation type="submission" date="2020-09" db="EMBL/GenBank/DDBJ databases">
        <authorList>
            <person name="Sun Q."/>
            <person name="Ohkuma M."/>
        </authorList>
    </citation>
    <scope>NUCLEOTIDE SEQUENCE</scope>
    <source>
        <strain evidence="12">JCM 4637</strain>
    </source>
</reference>
<dbReference type="GO" id="GO:0000155">
    <property type="term" value="F:phosphorelay sensor kinase activity"/>
    <property type="evidence" value="ECO:0007669"/>
    <property type="project" value="InterPro"/>
</dbReference>
<dbReference type="GO" id="GO:0016020">
    <property type="term" value="C:membrane"/>
    <property type="evidence" value="ECO:0007669"/>
    <property type="project" value="InterPro"/>
</dbReference>
<evidence type="ECO:0000256" key="6">
    <source>
        <dbReference type="ARBA" id="ARBA00022777"/>
    </source>
</evidence>
<keyword evidence="10" id="KW-0812">Transmembrane</keyword>
<feature type="transmembrane region" description="Helical" evidence="10">
    <location>
        <begin position="130"/>
        <end position="147"/>
    </location>
</feature>
<feature type="region of interest" description="Disordered" evidence="9">
    <location>
        <begin position="386"/>
        <end position="438"/>
    </location>
</feature>
<dbReference type="PANTHER" id="PTHR24421:SF10">
    <property type="entry name" value="NITRATE_NITRITE SENSOR PROTEIN NARQ"/>
    <property type="match status" value="1"/>
</dbReference>
<keyword evidence="10" id="KW-0472">Membrane</keyword>
<dbReference type="SUPFAM" id="SSF55874">
    <property type="entry name" value="ATPase domain of HSP90 chaperone/DNA topoisomerase II/histidine kinase"/>
    <property type="match status" value="1"/>
</dbReference>
<name>A0A918WWK9_9ACTN</name>
<protein>
    <recommendedName>
        <fullName evidence="2">histidine kinase</fullName>
        <ecNumber evidence="2">2.7.13.3</ecNumber>
    </recommendedName>
</protein>
<evidence type="ECO:0000259" key="11">
    <source>
        <dbReference type="SMART" id="SM00387"/>
    </source>
</evidence>
<dbReference type="InterPro" id="IPR036890">
    <property type="entry name" value="HATPase_C_sf"/>
</dbReference>
<keyword evidence="8" id="KW-0902">Two-component regulatory system</keyword>
<comment type="catalytic activity">
    <reaction evidence="1">
        <text>ATP + protein L-histidine = ADP + protein N-phospho-L-histidine.</text>
        <dbReference type="EC" id="2.7.13.3"/>
    </reaction>
</comment>
<dbReference type="Pfam" id="PF07730">
    <property type="entry name" value="HisKA_3"/>
    <property type="match status" value="1"/>
</dbReference>
<evidence type="ECO:0000256" key="9">
    <source>
        <dbReference type="SAM" id="MobiDB-lite"/>
    </source>
</evidence>
<dbReference type="CDD" id="cd16917">
    <property type="entry name" value="HATPase_UhpB-NarQ-NarX-like"/>
    <property type="match status" value="1"/>
</dbReference>
<dbReference type="EMBL" id="BMVC01000004">
    <property type="protein sequence ID" value="GHC91237.1"/>
    <property type="molecule type" value="Genomic_DNA"/>
</dbReference>
<dbReference type="Gene3D" id="3.30.565.10">
    <property type="entry name" value="Histidine kinase-like ATPase, C-terminal domain"/>
    <property type="match status" value="1"/>
</dbReference>
<feature type="domain" description="Histidine kinase/HSP90-like ATPase" evidence="11">
    <location>
        <begin position="315"/>
        <end position="407"/>
    </location>
</feature>
<dbReference type="GO" id="GO:0046983">
    <property type="term" value="F:protein dimerization activity"/>
    <property type="evidence" value="ECO:0007669"/>
    <property type="project" value="InterPro"/>
</dbReference>
<accession>A0A918WWK9</accession>
<evidence type="ECO:0000256" key="5">
    <source>
        <dbReference type="ARBA" id="ARBA00022741"/>
    </source>
</evidence>
<comment type="caution">
    <text evidence="12">The sequence shown here is derived from an EMBL/GenBank/DDBJ whole genome shotgun (WGS) entry which is preliminary data.</text>
</comment>
<evidence type="ECO:0000313" key="12">
    <source>
        <dbReference type="EMBL" id="GHC91237.1"/>
    </source>
</evidence>
<keyword evidence="10" id="KW-1133">Transmembrane helix</keyword>
<evidence type="ECO:0000256" key="10">
    <source>
        <dbReference type="SAM" id="Phobius"/>
    </source>
</evidence>
<dbReference type="RefSeq" id="WP_229897763.1">
    <property type="nucleotide sequence ID" value="NZ_BMVC01000004.1"/>
</dbReference>
<dbReference type="Proteomes" id="UP000638353">
    <property type="component" value="Unassembled WGS sequence"/>
</dbReference>
<dbReference type="Gene3D" id="1.20.5.1930">
    <property type="match status" value="1"/>
</dbReference>
<evidence type="ECO:0000256" key="4">
    <source>
        <dbReference type="ARBA" id="ARBA00022679"/>
    </source>
</evidence>
<feature type="transmembrane region" description="Helical" evidence="10">
    <location>
        <begin position="93"/>
        <end position="118"/>
    </location>
</feature>
<dbReference type="InterPro" id="IPR050482">
    <property type="entry name" value="Sensor_HK_TwoCompSys"/>
</dbReference>
<evidence type="ECO:0000256" key="1">
    <source>
        <dbReference type="ARBA" id="ARBA00000085"/>
    </source>
</evidence>
<evidence type="ECO:0000313" key="13">
    <source>
        <dbReference type="Proteomes" id="UP000638353"/>
    </source>
</evidence>
<keyword evidence="7" id="KW-0067">ATP-binding</keyword>
<evidence type="ECO:0000256" key="2">
    <source>
        <dbReference type="ARBA" id="ARBA00012438"/>
    </source>
</evidence>
<sequence length="438" mass="46241">MNQATWQGSWGEWARRAVRPVRPVSPSPAVVSGLCALAVAASLVEFVVRRGSIPRMFAESAQTGGTWVQLAVFIGLLCLCAGLPLALLGSRLAGVAVTAASLGSVAALGTVTVAGLAAQLVAHHRLGRHGHPVAVVLLAAPFLVLALERPGDVRTLLLAVLAPMAACTGLALRSNERDRAHRATHDVMRDVRWENAAREERARIVRELHDVVGHHISMISVQAETARVATPGMPDQGRERLLGIGDTARAALTEMRRLLGVLREERHDDTAAPDTARRPQPDLARLHDLLDEARAASAVSVRLVLAGDPRPLAPGVELAAYRIVQESLTNARKHAPGSPVDVELHYAPEALHVRIRDNGPGPPDTLPDDRHGLLGMRERAGAVGGELRSGPGNHGGFTVEARFPADPAASGTSPPWSADRPGAGSVSSRTSWSGPLPG</sequence>
<dbReference type="GO" id="GO:0005524">
    <property type="term" value="F:ATP binding"/>
    <property type="evidence" value="ECO:0007669"/>
    <property type="project" value="UniProtKB-KW"/>
</dbReference>
<organism evidence="12 13">
    <name type="scientific">Streptomyces finlayi</name>
    <dbReference type="NCBI Taxonomy" id="67296"/>
    <lineage>
        <taxon>Bacteria</taxon>
        <taxon>Bacillati</taxon>
        <taxon>Actinomycetota</taxon>
        <taxon>Actinomycetes</taxon>
        <taxon>Kitasatosporales</taxon>
        <taxon>Streptomycetaceae</taxon>
        <taxon>Streptomyces</taxon>
    </lineage>
</organism>
<dbReference type="PANTHER" id="PTHR24421">
    <property type="entry name" value="NITRATE/NITRITE SENSOR PROTEIN NARX-RELATED"/>
    <property type="match status" value="1"/>
</dbReference>
<gene>
    <name evidence="12" type="ORF">GCM10010334_26080</name>
</gene>
<feature type="transmembrane region" description="Helical" evidence="10">
    <location>
        <begin position="68"/>
        <end position="87"/>
    </location>
</feature>
<dbReference type="InterPro" id="IPR011712">
    <property type="entry name" value="Sig_transdc_His_kin_sub3_dim/P"/>
</dbReference>
<feature type="transmembrane region" description="Helical" evidence="10">
    <location>
        <begin position="29"/>
        <end position="48"/>
    </location>
</feature>
<evidence type="ECO:0000256" key="7">
    <source>
        <dbReference type="ARBA" id="ARBA00022840"/>
    </source>
</evidence>